<accession>A0AAC9LGT5</accession>
<organism evidence="2 3">
    <name type="scientific">Actinoalloteichus fjordicus</name>
    <dbReference type="NCBI Taxonomy" id="1612552"/>
    <lineage>
        <taxon>Bacteria</taxon>
        <taxon>Bacillati</taxon>
        <taxon>Actinomycetota</taxon>
        <taxon>Actinomycetes</taxon>
        <taxon>Pseudonocardiales</taxon>
        <taxon>Pseudonocardiaceae</taxon>
        <taxon>Actinoalloteichus</taxon>
    </lineage>
</organism>
<feature type="compositionally biased region" description="Low complexity" evidence="1">
    <location>
        <begin position="352"/>
        <end position="374"/>
    </location>
</feature>
<evidence type="ECO:0000313" key="2">
    <source>
        <dbReference type="EMBL" id="APU16605.1"/>
    </source>
</evidence>
<dbReference type="KEGG" id="acad:UA74_22935"/>
<dbReference type="Proteomes" id="UP000185511">
    <property type="component" value="Chromosome"/>
</dbReference>
<reference evidence="3" key="1">
    <citation type="submission" date="2016-06" db="EMBL/GenBank/DDBJ databases">
        <title>Complete genome sequence of Actinoalloteichus fjordicus DSM 46855 (=ADI127-17), type strain of the new species Actinoalloteichus fjordicus.</title>
        <authorList>
            <person name="Ruckert C."/>
            <person name="Nouioui I."/>
            <person name="Willmese J."/>
            <person name="van Wezel G."/>
            <person name="Klenk H.-P."/>
            <person name="Kalinowski J."/>
            <person name="Zotchev S.B."/>
        </authorList>
    </citation>
    <scope>NUCLEOTIDE SEQUENCE [LARGE SCALE GENOMIC DNA]</scope>
    <source>
        <strain evidence="3">ADI127-7</strain>
    </source>
</reference>
<evidence type="ECO:0000256" key="1">
    <source>
        <dbReference type="SAM" id="MobiDB-lite"/>
    </source>
</evidence>
<name>A0AAC9LGT5_9PSEU</name>
<keyword evidence="3" id="KW-1185">Reference proteome</keyword>
<feature type="region of interest" description="Disordered" evidence="1">
    <location>
        <begin position="345"/>
        <end position="374"/>
    </location>
</feature>
<protein>
    <submittedName>
        <fullName evidence="2">Uncharacterized protein</fullName>
    </submittedName>
</protein>
<evidence type="ECO:0000313" key="3">
    <source>
        <dbReference type="Proteomes" id="UP000185511"/>
    </source>
</evidence>
<dbReference type="EMBL" id="CP016076">
    <property type="protein sequence ID" value="APU16605.1"/>
    <property type="molecule type" value="Genomic_DNA"/>
</dbReference>
<dbReference type="AlphaFoldDB" id="A0AAC9LGT5"/>
<sequence>MLAAARAAKVISRGGDLLSRGGFFPAEAGGSLAGRANSEVMRVNRGDWPVVVTDRCAHSCAEAMGFADQDEARAWLHEQIRARGAVTDRLPAAVAGRRSRSGYFVVIEDEVLLPLAEDRDGAAQWIATNCVIFPSRRGSSAAPLSLSGRRLLAEIELLPHAVERFQQYCGGSADPAAARRELYEVLAPTARATSRPPRWSGTRHADFYLVAGVEGEYVLPCRIGGGRRPFDATTCIHRSRDLFELSGDRLLARCGLGADAVPARSAGRALIERGGACHARLAWHRPSWAPARSEARWWLVLAPRLAVPVAWRPERRSRPLIALGLIDRRPVLVRLLDRLRGLARRRTSAPKRPGASRGRGSTGGRPSRTPARRR</sequence>
<proteinExistence type="predicted"/>
<gene>
    <name evidence="2" type="ORF">UA74_22935</name>
</gene>